<dbReference type="EMBL" id="AP024169">
    <property type="protein sequence ID" value="BCN30746.1"/>
    <property type="molecule type" value="Genomic_DNA"/>
</dbReference>
<dbReference type="GO" id="GO:0003677">
    <property type="term" value="F:DNA binding"/>
    <property type="evidence" value="ECO:0007669"/>
    <property type="project" value="InterPro"/>
</dbReference>
<dbReference type="Gene3D" id="3.60.10.10">
    <property type="entry name" value="Endonuclease/exonuclease/phosphatase"/>
    <property type="match status" value="1"/>
</dbReference>
<feature type="domain" description="Endonuclease/exonuclease/phosphatase" evidence="2">
    <location>
        <begin position="4"/>
        <end position="243"/>
    </location>
</feature>
<dbReference type="SUPFAM" id="SSF56219">
    <property type="entry name" value="DNase I-like"/>
    <property type="match status" value="1"/>
</dbReference>
<dbReference type="KEGG" id="ahb:bsdtb5_20410"/>
<evidence type="ECO:0000313" key="3">
    <source>
        <dbReference type="EMBL" id="BCN30746.1"/>
    </source>
</evidence>
<evidence type="ECO:0000256" key="1">
    <source>
        <dbReference type="ARBA" id="ARBA00022801"/>
    </source>
</evidence>
<sequence>MRIATYNIWNSESGVPARNEYLINEIKKTSADIICLQEVKNIQQAKSIAQQVQYNFMFFDTYNHTDEGLCILSQFPFHQQVSLLRTINMIYSSVLVEEKIIGIVNLHLPWDSTISREKQIVSTISQLEKEKWDYTFMMGDFNCSDNSDVQRYLLGECTLYNSEVNPCFYDLADTYAEITNTKVESTLNFRENPRFQKNSIEKNQRFDRILLRNPYPVEFPVLNNCYVWGKQVYENIALAASDHYGILIDIKFD</sequence>
<dbReference type="InterPro" id="IPR005135">
    <property type="entry name" value="Endo/exonuclease/phosphatase"/>
</dbReference>
<dbReference type="InterPro" id="IPR020847">
    <property type="entry name" value="AP_endonuclease_F1_BS"/>
</dbReference>
<dbReference type="PANTHER" id="PTHR15822:SF23">
    <property type="entry name" value="ENDONUCLEASE_EXONUCLEASE_PHOSPHATASE FAMILY PROTEIN"/>
    <property type="match status" value="1"/>
</dbReference>
<dbReference type="GO" id="GO:0016787">
    <property type="term" value="F:hydrolase activity"/>
    <property type="evidence" value="ECO:0007669"/>
    <property type="project" value="UniProtKB-KW"/>
</dbReference>
<gene>
    <name evidence="3" type="ORF">bsdtb5_20410</name>
</gene>
<protein>
    <recommendedName>
        <fullName evidence="2">Endonuclease/exonuclease/phosphatase domain-containing protein</fullName>
    </recommendedName>
</protein>
<proteinExistence type="predicted"/>
<dbReference type="GO" id="GO:0004519">
    <property type="term" value="F:endonuclease activity"/>
    <property type="evidence" value="ECO:0007669"/>
    <property type="project" value="InterPro"/>
</dbReference>
<dbReference type="GO" id="GO:0006281">
    <property type="term" value="P:DNA repair"/>
    <property type="evidence" value="ECO:0007669"/>
    <property type="project" value="InterPro"/>
</dbReference>
<evidence type="ECO:0000313" key="4">
    <source>
        <dbReference type="Proteomes" id="UP000595897"/>
    </source>
</evidence>
<evidence type="ECO:0000259" key="2">
    <source>
        <dbReference type="Pfam" id="PF03372"/>
    </source>
</evidence>
<name>A0A7R7EKV2_9FIRM</name>
<dbReference type="Pfam" id="PF03372">
    <property type="entry name" value="Exo_endo_phos"/>
    <property type="match status" value="1"/>
</dbReference>
<reference evidence="3 4" key="1">
    <citation type="submission" date="2020-11" db="EMBL/GenBank/DDBJ databases">
        <title>Draft genome sequencing of a Lachnospiraceae strain isolated from anoxic soil subjected to BSD treatment.</title>
        <authorList>
            <person name="Uek A."/>
            <person name="Tonouchi A."/>
        </authorList>
    </citation>
    <scope>NUCLEOTIDE SEQUENCE [LARGE SCALE GENOMIC DNA]</scope>
    <source>
        <strain evidence="3 4">TB5</strain>
    </source>
</reference>
<dbReference type="InterPro" id="IPR051547">
    <property type="entry name" value="TDP2-like"/>
</dbReference>
<dbReference type="RefSeq" id="WP_271715941.1">
    <property type="nucleotide sequence ID" value="NZ_AP024169.1"/>
</dbReference>
<organism evidence="3 4">
    <name type="scientific">Anaeromicropila herbilytica</name>
    <dbReference type="NCBI Taxonomy" id="2785025"/>
    <lineage>
        <taxon>Bacteria</taxon>
        <taxon>Bacillati</taxon>
        <taxon>Bacillota</taxon>
        <taxon>Clostridia</taxon>
        <taxon>Lachnospirales</taxon>
        <taxon>Lachnospiraceae</taxon>
        <taxon>Anaeromicropila</taxon>
    </lineage>
</organism>
<dbReference type="PANTHER" id="PTHR15822">
    <property type="entry name" value="TRAF AND TNF RECEPTOR-ASSOCIATED PROTEIN"/>
    <property type="match status" value="1"/>
</dbReference>
<keyword evidence="4" id="KW-1185">Reference proteome</keyword>
<dbReference type="InterPro" id="IPR036691">
    <property type="entry name" value="Endo/exonu/phosph_ase_sf"/>
</dbReference>
<keyword evidence="1" id="KW-0378">Hydrolase</keyword>
<dbReference type="PROSITE" id="PS00726">
    <property type="entry name" value="AP_NUCLEASE_F1_1"/>
    <property type="match status" value="1"/>
</dbReference>
<dbReference type="Proteomes" id="UP000595897">
    <property type="component" value="Chromosome"/>
</dbReference>
<dbReference type="AlphaFoldDB" id="A0A7R7EKV2"/>
<accession>A0A7R7EKV2</accession>